<sequence>LLYSLSTSLSGNDASASGIGNVDSSSASTASTSMQSSVGMGTAPTYPGLFPSALLLTFRLINEFRLTRPDFRHSVRLSALYYSQRHNRLTDLLASSPAYVTASA</sequence>
<feature type="compositionally biased region" description="Low complexity" evidence="1">
    <location>
        <begin position="24"/>
        <end position="37"/>
    </location>
</feature>
<evidence type="ECO:0000313" key="2">
    <source>
        <dbReference type="WBParaSite" id="ASIM_0000820601-mRNA-1"/>
    </source>
</evidence>
<evidence type="ECO:0000256" key="1">
    <source>
        <dbReference type="SAM" id="MobiDB-lite"/>
    </source>
</evidence>
<name>A0A0M3JKN0_ANISI</name>
<proteinExistence type="predicted"/>
<organism evidence="2">
    <name type="scientific">Anisakis simplex</name>
    <name type="common">Herring worm</name>
    <dbReference type="NCBI Taxonomy" id="6269"/>
    <lineage>
        <taxon>Eukaryota</taxon>
        <taxon>Metazoa</taxon>
        <taxon>Ecdysozoa</taxon>
        <taxon>Nematoda</taxon>
        <taxon>Chromadorea</taxon>
        <taxon>Rhabditida</taxon>
        <taxon>Spirurina</taxon>
        <taxon>Ascaridomorpha</taxon>
        <taxon>Ascaridoidea</taxon>
        <taxon>Anisakidae</taxon>
        <taxon>Anisakis</taxon>
        <taxon>Anisakis simplex complex</taxon>
    </lineage>
</organism>
<protein>
    <submittedName>
        <fullName evidence="2">REJ domain-containing protein</fullName>
    </submittedName>
</protein>
<accession>A0A0M3JKN0</accession>
<feature type="compositionally biased region" description="Polar residues" evidence="1">
    <location>
        <begin position="1"/>
        <end position="15"/>
    </location>
</feature>
<feature type="region of interest" description="Disordered" evidence="1">
    <location>
        <begin position="1"/>
        <end position="38"/>
    </location>
</feature>
<reference evidence="2" key="1">
    <citation type="submission" date="2017-02" db="UniProtKB">
        <authorList>
            <consortium name="WormBaseParasite"/>
        </authorList>
    </citation>
    <scope>IDENTIFICATION</scope>
</reference>
<dbReference type="WBParaSite" id="ASIM_0000820601-mRNA-1">
    <property type="protein sequence ID" value="ASIM_0000820601-mRNA-1"/>
    <property type="gene ID" value="ASIM_0000820601"/>
</dbReference>
<dbReference type="AlphaFoldDB" id="A0A0M3JKN0"/>